<feature type="coiled-coil region" evidence="1">
    <location>
        <begin position="181"/>
        <end position="211"/>
    </location>
</feature>
<evidence type="ECO:0000256" key="1">
    <source>
        <dbReference type="SAM" id="Coils"/>
    </source>
</evidence>
<reference evidence="3" key="1">
    <citation type="submission" date="2015-12" db="EMBL/GenBank/DDBJ databases">
        <title>De novo transcriptome assembly of four potential Pierce s Disease insect vectors from Arizona vineyards.</title>
        <authorList>
            <person name="Tassone E.E."/>
        </authorList>
    </citation>
    <scope>NUCLEOTIDE SEQUENCE</scope>
</reference>
<feature type="region of interest" description="Disordered" evidence="2">
    <location>
        <begin position="341"/>
        <end position="426"/>
    </location>
</feature>
<proteinExistence type="predicted"/>
<evidence type="ECO:0000256" key="2">
    <source>
        <dbReference type="SAM" id="MobiDB-lite"/>
    </source>
</evidence>
<gene>
    <name evidence="3" type="ORF">g.35467</name>
</gene>
<feature type="compositionally biased region" description="Polar residues" evidence="2">
    <location>
        <begin position="368"/>
        <end position="377"/>
    </location>
</feature>
<feature type="coiled-coil region" evidence="1">
    <location>
        <begin position="120"/>
        <end position="147"/>
    </location>
</feature>
<accession>A0A1B6EAS6</accession>
<keyword evidence="1" id="KW-0175">Coiled coil</keyword>
<protein>
    <submittedName>
        <fullName evidence="3">Uncharacterized protein</fullName>
    </submittedName>
</protein>
<evidence type="ECO:0000313" key="3">
    <source>
        <dbReference type="EMBL" id="JAS35046.1"/>
    </source>
</evidence>
<name>A0A1B6EAS6_9HEMI</name>
<feature type="coiled-coil region" evidence="1">
    <location>
        <begin position="13"/>
        <end position="82"/>
    </location>
</feature>
<dbReference type="EMBL" id="GEDC01002252">
    <property type="protein sequence ID" value="JAS35046.1"/>
    <property type="molecule type" value="Transcribed_RNA"/>
</dbReference>
<organism evidence="3">
    <name type="scientific">Clastoptera arizonana</name>
    <name type="common">Arizona spittle bug</name>
    <dbReference type="NCBI Taxonomy" id="38151"/>
    <lineage>
        <taxon>Eukaryota</taxon>
        <taxon>Metazoa</taxon>
        <taxon>Ecdysozoa</taxon>
        <taxon>Arthropoda</taxon>
        <taxon>Hexapoda</taxon>
        <taxon>Insecta</taxon>
        <taxon>Pterygota</taxon>
        <taxon>Neoptera</taxon>
        <taxon>Paraneoptera</taxon>
        <taxon>Hemiptera</taxon>
        <taxon>Auchenorrhyncha</taxon>
        <taxon>Cercopoidea</taxon>
        <taxon>Clastopteridae</taxon>
        <taxon>Clastoptera</taxon>
    </lineage>
</organism>
<dbReference type="AlphaFoldDB" id="A0A1B6EAS6"/>
<sequence>KFTSESILMTKQIDQLSTKIKDMEKDYIVLESDKKGIENQLASINEERDRLNNVVNVLRSEISIIIEEKTQIQAKINDMKKECPILSDKNVDLLQSQNLALITELTNINAEKDRLTLILSENSEKIKQKYEAKLQALKTQMKAMCSEEISRTTEEFEGKTRQYKENITKDQAYIAQLSSQLWDTSDKLLILKQENERLQAELKKRNVCESEVPPLQMKLRSNSTECMSDTSYTSHIKTERESIDVPQFRRGDRTVPSGLGKKLLSSGKVFPTEDESDEVFDDNYLREMMAGKCKIAANDPNRLSTLQYRNSLCPPHLKSSYPAETQFLETPDINEDYIKGGLAGHDETTRMKTRSQTIYKKPGPPTPSKNSNKQSENTPRHVLKDSNREKNVKQNTPTRLRALFSGKRRDENSPSSTRLSFFQRRK</sequence>
<feature type="compositionally biased region" description="Basic and acidic residues" evidence="2">
    <location>
        <begin position="378"/>
        <end position="392"/>
    </location>
</feature>
<feature type="non-terminal residue" evidence="3">
    <location>
        <position position="1"/>
    </location>
</feature>